<name>A0A5B7JF64_PORTR</name>
<reference evidence="2 3" key="1">
    <citation type="submission" date="2019-05" db="EMBL/GenBank/DDBJ databases">
        <title>Another draft genome of Portunus trituberculatus and its Hox gene families provides insights of decapod evolution.</title>
        <authorList>
            <person name="Jeong J.-H."/>
            <person name="Song I."/>
            <person name="Kim S."/>
            <person name="Choi T."/>
            <person name="Kim D."/>
            <person name="Ryu S."/>
            <person name="Kim W."/>
        </authorList>
    </citation>
    <scope>NUCLEOTIDE SEQUENCE [LARGE SCALE GENOMIC DNA]</scope>
    <source>
        <tissue evidence="2">Muscle</tissue>
    </source>
</reference>
<comment type="caution">
    <text evidence="2">The sequence shown here is derived from an EMBL/GenBank/DDBJ whole genome shotgun (WGS) entry which is preliminary data.</text>
</comment>
<organism evidence="2 3">
    <name type="scientific">Portunus trituberculatus</name>
    <name type="common">Swimming crab</name>
    <name type="synonym">Neptunus trituberculatus</name>
    <dbReference type="NCBI Taxonomy" id="210409"/>
    <lineage>
        <taxon>Eukaryota</taxon>
        <taxon>Metazoa</taxon>
        <taxon>Ecdysozoa</taxon>
        <taxon>Arthropoda</taxon>
        <taxon>Crustacea</taxon>
        <taxon>Multicrustacea</taxon>
        <taxon>Malacostraca</taxon>
        <taxon>Eumalacostraca</taxon>
        <taxon>Eucarida</taxon>
        <taxon>Decapoda</taxon>
        <taxon>Pleocyemata</taxon>
        <taxon>Brachyura</taxon>
        <taxon>Eubrachyura</taxon>
        <taxon>Portunoidea</taxon>
        <taxon>Portunidae</taxon>
        <taxon>Portuninae</taxon>
        <taxon>Portunus</taxon>
    </lineage>
</organism>
<sequence>MTSTCGSFCLPFRLRHSTPLPLPSTVQVGGLSFPSPSPFPSLAEPLANPSSGTPRTEEDNRQVEGQIKGESARRSL</sequence>
<gene>
    <name evidence="2" type="ORF">E2C01_088629</name>
</gene>
<evidence type="ECO:0000313" key="2">
    <source>
        <dbReference type="EMBL" id="MPC93499.1"/>
    </source>
</evidence>
<proteinExistence type="predicted"/>
<evidence type="ECO:0000313" key="3">
    <source>
        <dbReference type="Proteomes" id="UP000324222"/>
    </source>
</evidence>
<protein>
    <submittedName>
        <fullName evidence="2">Uncharacterized protein</fullName>
    </submittedName>
</protein>
<keyword evidence="3" id="KW-1185">Reference proteome</keyword>
<evidence type="ECO:0000256" key="1">
    <source>
        <dbReference type="SAM" id="MobiDB-lite"/>
    </source>
</evidence>
<dbReference type="Proteomes" id="UP000324222">
    <property type="component" value="Unassembled WGS sequence"/>
</dbReference>
<accession>A0A5B7JF64</accession>
<feature type="region of interest" description="Disordered" evidence="1">
    <location>
        <begin position="29"/>
        <end position="76"/>
    </location>
</feature>
<dbReference type="AlphaFoldDB" id="A0A5B7JF64"/>
<dbReference type="EMBL" id="VSRR010095053">
    <property type="protein sequence ID" value="MPC93499.1"/>
    <property type="molecule type" value="Genomic_DNA"/>
</dbReference>